<name>A0A1L9VZ04_ASPGL</name>
<sequence length="107" mass="12626">MSSFELVFFFGLLHCHYIEQGVGRESGVWLFIICVSSCIVFLDFFDSILCFGQCISTFISFSFLRIEGLVWFVVLVAIMPWLRMLCLFQDRFYLSIRRFYFDSSSCM</sequence>
<dbReference type="VEuPathDB" id="FungiDB:ASPGLDRAFT_207848"/>
<dbReference type="GeneID" id="34459323"/>
<evidence type="ECO:0000256" key="1">
    <source>
        <dbReference type="SAM" id="Phobius"/>
    </source>
</evidence>
<gene>
    <name evidence="2" type="ORF">ASPGLDRAFT_207848</name>
</gene>
<dbReference type="EMBL" id="KV878888">
    <property type="protein sequence ID" value="OJJ89160.1"/>
    <property type="molecule type" value="Genomic_DNA"/>
</dbReference>
<keyword evidence="1" id="KW-1133">Transmembrane helix</keyword>
<dbReference type="RefSeq" id="XP_022405822.1">
    <property type="nucleotide sequence ID" value="XM_022543062.1"/>
</dbReference>
<feature type="transmembrane region" description="Helical" evidence="1">
    <location>
        <begin position="28"/>
        <end position="49"/>
    </location>
</feature>
<evidence type="ECO:0000313" key="3">
    <source>
        <dbReference type="Proteomes" id="UP000184300"/>
    </source>
</evidence>
<keyword evidence="1" id="KW-0812">Transmembrane</keyword>
<keyword evidence="3" id="KW-1185">Reference proteome</keyword>
<protein>
    <submittedName>
        <fullName evidence="2">Uncharacterized protein</fullName>
    </submittedName>
</protein>
<organism evidence="2 3">
    <name type="scientific">Aspergillus glaucus CBS 516.65</name>
    <dbReference type="NCBI Taxonomy" id="1160497"/>
    <lineage>
        <taxon>Eukaryota</taxon>
        <taxon>Fungi</taxon>
        <taxon>Dikarya</taxon>
        <taxon>Ascomycota</taxon>
        <taxon>Pezizomycotina</taxon>
        <taxon>Eurotiomycetes</taxon>
        <taxon>Eurotiomycetidae</taxon>
        <taxon>Eurotiales</taxon>
        <taxon>Aspergillaceae</taxon>
        <taxon>Aspergillus</taxon>
        <taxon>Aspergillus subgen. Aspergillus</taxon>
    </lineage>
</organism>
<reference evidence="3" key="1">
    <citation type="journal article" date="2017" name="Genome Biol.">
        <title>Comparative genomics reveals high biological diversity and specific adaptations in the industrially and medically important fungal genus Aspergillus.</title>
        <authorList>
            <person name="de Vries R.P."/>
            <person name="Riley R."/>
            <person name="Wiebenga A."/>
            <person name="Aguilar-Osorio G."/>
            <person name="Amillis S."/>
            <person name="Uchima C.A."/>
            <person name="Anderluh G."/>
            <person name="Asadollahi M."/>
            <person name="Askin M."/>
            <person name="Barry K."/>
            <person name="Battaglia E."/>
            <person name="Bayram O."/>
            <person name="Benocci T."/>
            <person name="Braus-Stromeyer S.A."/>
            <person name="Caldana C."/>
            <person name="Canovas D."/>
            <person name="Cerqueira G.C."/>
            <person name="Chen F."/>
            <person name="Chen W."/>
            <person name="Choi C."/>
            <person name="Clum A."/>
            <person name="Dos Santos R.A."/>
            <person name="Damasio A.R."/>
            <person name="Diallinas G."/>
            <person name="Emri T."/>
            <person name="Fekete E."/>
            <person name="Flipphi M."/>
            <person name="Freyberg S."/>
            <person name="Gallo A."/>
            <person name="Gournas C."/>
            <person name="Habgood R."/>
            <person name="Hainaut M."/>
            <person name="Harispe M.L."/>
            <person name="Henrissat B."/>
            <person name="Hilden K.S."/>
            <person name="Hope R."/>
            <person name="Hossain A."/>
            <person name="Karabika E."/>
            <person name="Karaffa L."/>
            <person name="Karanyi Z."/>
            <person name="Krasevec N."/>
            <person name="Kuo A."/>
            <person name="Kusch H."/>
            <person name="LaButti K."/>
            <person name="Lagendijk E.L."/>
            <person name="Lapidus A."/>
            <person name="Levasseur A."/>
            <person name="Lindquist E."/>
            <person name="Lipzen A."/>
            <person name="Logrieco A.F."/>
            <person name="MacCabe A."/>
            <person name="Maekelae M.R."/>
            <person name="Malavazi I."/>
            <person name="Melin P."/>
            <person name="Meyer V."/>
            <person name="Mielnichuk N."/>
            <person name="Miskei M."/>
            <person name="Molnar A.P."/>
            <person name="Mule G."/>
            <person name="Ngan C.Y."/>
            <person name="Orejas M."/>
            <person name="Orosz E."/>
            <person name="Ouedraogo J.P."/>
            <person name="Overkamp K.M."/>
            <person name="Park H.-S."/>
            <person name="Perrone G."/>
            <person name="Piumi F."/>
            <person name="Punt P.J."/>
            <person name="Ram A.F."/>
            <person name="Ramon A."/>
            <person name="Rauscher S."/>
            <person name="Record E."/>
            <person name="Riano-Pachon D.M."/>
            <person name="Robert V."/>
            <person name="Roehrig J."/>
            <person name="Ruller R."/>
            <person name="Salamov A."/>
            <person name="Salih N.S."/>
            <person name="Samson R.A."/>
            <person name="Sandor E."/>
            <person name="Sanguinetti M."/>
            <person name="Schuetze T."/>
            <person name="Sepcic K."/>
            <person name="Shelest E."/>
            <person name="Sherlock G."/>
            <person name="Sophianopoulou V."/>
            <person name="Squina F.M."/>
            <person name="Sun H."/>
            <person name="Susca A."/>
            <person name="Todd R.B."/>
            <person name="Tsang A."/>
            <person name="Unkles S.E."/>
            <person name="van de Wiele N."/>
            <person name="van Rossen-Uffink D."/>
            <person name="Oliveira J.V."/>
            <person name="Vesth T.C."/>
            <person name="Visser J."/>
            <person name="Yu J.-H."/>
            <person name="Zhou M."/>
            <person name="Andersen M.R."/>
            <person name="Archer D.B."/>
            <person name="Baker S.E."/>
            <person name="Benoit I."/>
            <person name="Brakhage A.A."/>
            <person name="Braus G.H."/>
            <person name="Fischer R."/>
            <person name="Frisvad J.C."/>
            <person name="Goldman G.H."/>
            <person name="Houbraken J."/>
            <person name="Oakley B."/>
            <person name="Pocsi I."/>
            <person name="Scazzocchio C."/>
            <person name="Seiboth B."/>
            <person name="vanKuyk P.A."/>
            <person name="Wortman J."/>
            <person name="Dyer P.S."/>
            <person name="Grigoriev I.V."/>
        </authorList>
    </citation>
    <scope>NUCLEOTIDE SEQUENCE [LARGE SCALE GENOMIC DNA]</scope>
    <source>
        <strain evidence="3">CBS 516.65</strain>
    </source>
</reference>
<accession>A0A1L9VZ04</accession>
<feature type="transmembrane region" description="Helical" evidence="1">
    <location>
        <begin position="69"/>
        <end position="88"/>
    </location>
</feature>
<evidence type="ECO:0000313" key="2">
    <source>
        <dbReference type="EMBL" id="OJJ89160.1"/>
    </source>
</evidence>
<dbReference type="Proteomes" id="UP000184300">
    <property type="component" value="Unassembled WGS sequence"/>
</dbReference>
<dbReference type="AlphaFoldDB" id="A0A1L9VZ04"/>
<dbReference type="OrthoDB" id="10454766at2759"/>
<keyword evidence="1" id="KW-0472">Membrane</keyword>
<proteinExistence type="predicted"/>